<feature type="transmembrane region" description="Helical" evidence="1">
    <location>
        <begin position="25"/>
        <end position="43"/>
    </location>
</feature>
<dbReference type="EMBL" id="GAIX01008830">
    <property type="protein sequence ID" value="JAA83730.1"/>
    <property type="molecule type" value="Transcribed_RNA"/>
</dbReference>
<proteinExistence type="predicted"/>
<dbReference type="AlphaFoldDB" id="S4PA51"/>
<name>S4PA51_9NEOP</name>
<accession>S4PA51</accession>
<organism evidence="2">
    <name type="scientific">Pararge aegeria</name>
    <name type="common">speckled wood butterfly</name>
    <dbReference type="NCBI Taxonomy" id="116150"/>
    <lineage>
        <taxon>Eukaryota</taxon>
        <taxon>Metazoa</taxon>
        <taxon>Ecdysozoa</taxon>
        <taxon>Arthropoda</taxon>
        <taxon>Hexapoda</taxon>
        <taxon>Insecta</taxon>
        <taxon>Pterygota</taxon>
        <taxon>Neoptera</taxon>
        <taxon>Endopterygota</taxon>
        <taxon>Lepidoptera</taxon>
        <taxon>Glossata</taxon>
        <taxon>Ditrysia</taxon>
        <taxon>Papilionoidea</taxon>
        <taxon>Nymphalidae</taxon>
        <taxon>Satyrinae</taxon>
        <taxon>Satyrini</taxon>
        <taxon>Parargina</taxon>
        <taxon>Pararge</taxon>
    </lineage>
</organism>
<evidence type="ECO:0000256" key="1">
    <source>
        <dbReference type="SAM" id="Phobius"/>
    </source>
</evidence>
<reference evidence="2" key="1">
    <citation type="journal article" date="2013" name="BMC Genomics">
        <title>Unscrambling butterfly oogenesis.</title>
        <authorList>
            <person name="Carter J.M."/>
            <person name="Baker S.C."/>
            <person name="Pink R."/>
            <person name="Carter D.R."/>
            <person name="Collins A."/>
            <person name="Tomlin J."/>
            <person name="Gibbs M."/>
            <person name="Breuker C.J."/>
        </authorList>
    </citation>
    <scope>NUCLEOTIDE SEQUENCE</scope>
    <source>
        <tissue evidence="2">Ovary</tissue>
    </source>
</reference>
<keyword evidence="1" id="KW-0472">Membrane</keyword>
<evidence type="ECO:0000313" key="2">
    <source>
        <dbReference type="EMBL" id="JAA83730.1"/>
    </source>
</evidence>
<reference evidence="2" key="2">
    <citation type="submission" date="2013-05" db="EMBL/GenBank/DDBJ databases">
        <authorList>
            <person name="Carter J.-M."/>
            <person name="Baker S.C."/>
            <person name="Pink R."/>
            <person name="Carter D.R.F."/>
            <person name="Collins A."/>
            <person name="Tomlin J."/>
            <person name="Gibbs M."/>
            <person name="Breuker C.J."/>
        </authorList>
    </citation>
    <scope>NUCLEOTIDE SEQUENCE</scope>
    <source>
        <tissue evidence="2">Ovary</tissue>
    </source>
</reference>
<keyword evidence="1" id="KW-0812">Transmembrane</keyword>
<protein>
    <submittedName>
        <fullName evidence="2">Uncharacterized protein</fullName>
    </submittedName>
</protein>
<sequence>VNLNRFYIKLNINFYKINRYTFDNIAVRHYCVLCVCMCVWVYVCVSVCVHVYGVCPCVYMVWMCVCGYMV</sequence>
<feature type="non-terminal residue" evidence="2">
    <location>
        <position position="1"/>
    </location>
</feature>
<feature type="non-terminal residue" evidence="2">
    <location>
        <position position="70"/>
    </location>
</feature>
<keyword evidence="1" id="KW-1133">Transmembrane helix</keyword>